<evidence type="ECO:0000313" key="10">
    <source>
        <dbReference type="EMBL" id="EDO00695.1"/>
    </source>
</evidence>
<feature type="domain" description="Palmitoyltransferase DHHC" evidence="9">
    <location>
        <begin position="45"/>
        <end position="127"/>
    </location>
</feature>
<keyword evidence="3 8" id="KW-1133">Transmembrane helix</keyword>
<reference evidence="11" key="1">
    <citation type="journal article" date="2011" name="PLoS Genet.">
        <title>Genomic analysis of the necrotrophic fungal pathogens Sclerotinia sclerotiorum and Botrytis cinerea.</title>
        <authorList>
            <person name="Amselem J."/>
            <person name="Cuomo C.A."/>
            <person name="van Kan J.A."/>
            <person name="Viaud M."/>
            <person name="Benito E.P."/>
            <person name="Couloux A."/>
            <person name="Coutinho P.M."/>
            <person name="de Vries R.P."/>
            <person name="Dyer P.S."/>
            <person name="Fillinger S."/>
            <person name="Fournier E."/>
            <person name="Gout L."/>
            <person name="Hahn M."/>
            <person name="Kohn L."/>
            <person name="Lapalu N."/>
            <person name="Plummer K.M."/>
            <person name="Pradier J.M."/>
            <person name="Quevillon E."/>
            <person name="Sharon A."/>
            <person name="Simon A."/>
            <person name="ten Have A."/>
            <person name="Tudzynski B."/>
            <person name="Tudzynski P."/>
            <person name="Wincker P."/>
            <person name="Andrew M."/>
            <person name="Anthouard V."/>
            <person name="Beever R.E."/>
            <person name="Beffa R."/>
            <person name="Benoit I."/>
            <person name="Bouzid O."/>
            <person name="Brault B."/>
            <person name="Chen Z."/>
            <person name="Choquer M."/>
            <person name="Collemare J."/>
            <person name="Cotton P."/>
            <person name="Danchin E.G."/>
            <person name="Da Silva C."/>
            <person name="Gautier A."/>
            <person name="Giraud C."/>
            <person name="Giraud T."/>
            <person name="Gonzalez C."/>
            <person name="Grossetete S."/>
            <person name="Guldener U."/>
            <person name="Henrissat B."/>
            <person name="Howlett B.J."/>
            <person name="Kodira C."/>
            <person name="Kretschmer M."/>
            <person name="Lappartient A."/>
            <person name="Leroch M."/>
            <person name="Levis C."/>
            <person name="Mauceli E."/>
            <person name="Neuveglise C."/>
            <person name="Oeser B."/>
            <person name="Pearson M."/>
            <person name="Poulain J."/>
            <person name="Poussereau N."/>
            <person name="Quesneville H."/>
            <person name="Rascle C."/>
            <person name="Schumacher J."/>
            <person name="Segurens B."/>
            <person name="Sexton A."/>
            <person name="Silva E."/>
            <person name="Sirven C."/>
            <person name="Soanes D.M."/>
            <person name="Talbot N.J."/>
            <person name="Templeton M."/>
            <person name="Yandava C."/>
            <person name="Yarden O."/>
            <person name="Zeng Q."/>
            <person name="Rollins J.A."/>
            <person name="Lebrun M.H."/>
            <person name="Dickman M."/>
        </authorList>
    </citation>
    <scope>NUCLEOTIDE SEQUENCE [LARGE SCALE GENOMIC DNA]</scope>
    <source>
        <strain evidence="11">ATCC 18683 / 1980 / Ss-1</strain>
    </source>
</reference>
<keyword evidence="6" id="KW-0449">Lipoprotein</keyword>
<evidence type="ECO:0000256" key="3">
    <source>
        <dbReference type="ARBA" id="ARBA00022989"/>
    </source>
</evidence>
<dbReference type="STRING" id="665079.A7ECX9"/>
<feature type="transmembrane region" description="Helical" evidence="8">
    <location>
        <begin position="12"/>
        <end position="31"/>
    </location>
</feature>
<evidence type="ECO:0000256" key="6">
    <source>
        <dbReference type="ARBA" id="ARBA00023288"/>
    </source>
</evidence>
<dbReference type="Pfam" id="PF01529">
    <property type="entry name" value="DHHC"/>
    <property type="match status" value="1"/>
</dbReference>
<feature type="transmembrane region" description="Helical" evidence="8">
    <location>
        <begin position="88"/>
        <end position="110"/>
    </location>
</feature>
<proteinExistence type="inferred from homology"/>
<keyword evidence="11" id="KW-1185">Reference proteome</keyword>
<protein>
    <recommendedName>
        <fullName evidence="8">Palmitoyltransferase</fullName>
        <ecNumber evidence="8">2.3.1.225</ecNumber>
    </recommendedName>
</protein>
<dbReference type="Proteomes" id="UP000001312">
    <property type="component" value="Unassembled WGS sequence"/>
</dbReference>
<evidence type="ECO:0000313" key="11">
    <source>
        <dbReference type="Proteomes" id="UP000001312"/>
    </source>
</evidence>
<evidence type="ECO:0000256" key="7">
    <source>
        <dbReference type="ARBA" id="ARBA00048048"/>
    </source>
</evidence>
<organism evidence="10 11">
    <name type="scientific">Sclerotinia sclerotiorum (strain ATCC 18683 / 1980 / Ss-1)</name>
    <name type="common">White mold</name>
    <name type="synonym">Whetzelinia sclerotiorum</name>
    <dbReference type="NCBI Taxonomy" id="665079"/>
    <lineage>
        <taxon>Eukaryota</taxon>
        <taxon>Fungi</taxon>
        <taxon>Dikarya</taxon>
        <taxon>Ascomycota</taxon>
        <taxon>Pezizomycotina</taxon>
        <taxon>Leotiomycetes</taxon>
        <taxon>Helotiales</taxon>
        <taxon>Sclerotiniaceae</taxon>
        <taxon>Sclerotinia</taxon>
    </lineage>
</organism>
<feature type="transmembrane region" description="Helical" evidence="8">
    <location>
        <begin position="54"/>
        <end position="76"/>
    </location>
</feature>
<dbReference type="GeneID" id="5491314"/>
<dbReference type="EMBL" id="CH476624">
    <property type="protein sequence ID" value="EDO00695.1"/>
    <property type="molecule type" value="Genomic_DNA"/>
</dbReference>
<dbReference type="GO" id="GO:0019706">
    <property type="term" value="F:protein-cysteine S-palmitoyltransferase activity"/>
    <property type="evidence" value="ECO:0007669"/>
    <property type="project" value="UniProtKB-EC"/>
</dbReference>
<dbReference type="EC" id="2.3.1.225" evidence="8"/>
<keyword evidence="5" id="KW-0564">Palmitate</keyword>
<name>A7ECX9_SCLS1</name>
<dbReference type="eggNOG" id="KOG1311">
    <property type="taxonomic scope" value="Eukaryota"/>
</dbReference>
<comment type="subcellular location">
    <subcellularLocation>
        <location evidence="1">Membrane</location>
        <topology evidence="1">Multi-pass membrane protein</topology>
    </subcellularLocation>
</comment>
<keyword evidence="8" id="KW-0012">Acyltransferase</keyword>
<comment type="domain">
    <text evidence="8">The DHHC domain is required for palmitoyltransferase activity.</text>
</comment>
<evidence type="ECO:0000256" key="8">
    <source>
        <dbReference type="RuleBase" id="RU079119"/>
    </source>
</evidence>
<keyword evidence="2 8" id="KW-0812">Transmembrane</keyword>
<evidence type="ECO:0000256" key="4">
    <source>
        <dbReference type="ARBA" id="ARBA00023136"/>
    </source>
</evidence>
<dbReference type="HOGENOM" id="CLU_678195_0_0_1"/>
<evidence type="ECO:0000256" key="5">
    <source>
        <dbReference type="ARBA" id="ARBA00023139"/>
    </source>
</evidence>
<dbReference type="AlphaFoldDB" id="A7ECX9"/>
<keyword evidence="8" id="KW-0808">Transferase</keyword>
<gene>
    <name evidence="10" type="ORF">SS1G_03168</name>
</gene>
<comment type="similarity">
    <text evidence="8">Belongs to the DHHC palmitoyltransferase family.</text>
</comment>
<evidence type="ECO:0000259" key="9">
    <source>
        <dbReference type="Pfam" id="PF01529"/>
    </source>
</evidence>
<dbReference type="GO" id="GO:0016020">
    <property type="term" value="C:membrane"/>
    <property type="evidence" value="ECO:0007669"/>
    <property type="project" value="UniProtKB-SubCell"/>
</dbReference>
<dbReference type="InterPro" id="IPR001594">
    <property type="entry name" value="Palmitoyltrfase_DHHC"/>
</dbReference>
<accession>A7ECX9</accession>
<sequence length="406" mass="45174">MSFARKGMENLDGVLSVAYGNWIVSITVVLWEDVYTKWIIIARGGPIGENNFKFFIQFVGYAALFCINTLVVMAIYINQQRGTQGISVNHQFIAVLALAAFFGLFTGTMFSTSARLAVDNSTQVEDISRFGKIHRLAILKPSPQRLAEISMTATTTQTYPEITYPLDTPPPLDGSQINRPTFPPSQNVETSTIGELQPHIENSERLSRDQKAVRTFAILEMSPGDNPWDLGSALLNWKSVMGEHFMDWFLPIKRSPCCNHENTESQFSIGPSVDRLRASVCFIPPNEYDLFFAFAAQDPAVCQYAFDSMIPDGLPTNALLRAPVLTATKMSELPKLATAGHHAQFQGLSVREFVGTKNGTNFVNIEAESNSKHGTWFNRQTFQQLLVRLDDVEKLSSLITRQAGTC</sequence>
<evidence type="ECO:0000256" key="2">
    <source>
        <dbReference type="ARBA" id="ARBA00022692"/>
    </source>
</evidence>
<evidence type="ECO:0000256" key="1">
    <source>
        <dbReference type="ARBA" id="ARBA00004141"/>
    </source>
</evidence>
<keyword evidence="4 8" id="KW-0472">Membrane</keyword>
<dbReference type="RefSeq" id="XP_001595080.1">
    <property type="nucleotide sequence ID" value="XM_001595030.1"/>
</dbReference>
<comment type="catalytic activity">
    <reaction evidence="7 8">
        <text>L-cysteinyl-[protein] + hexadecanoyl-CoA = S-hexadecanoyl-L-cysteinyl-[protein] + CoA</text>
        <dbReference type="Rhea" id="RHEA:36683"/>
        <dbReference type="Rhea" id="RHEA-COMP:10131"/>
        <dbReference type="Rhea" id="RHEA-COMP:11032"/>
        <dbReference type="ChEBI" id="CHEBI:29950"/>
        <dbReference type="ChEBI" id="CHEBI:57287"/>
        <dbReference type="ChEBI" id="CHEBI:57379"/>
        <dbReference type="ChEBI" id="CHEBI:74151"/>
        <dbReference type="EC" id="2.3.1.225"/>
    </reaction>
</comment>
<dbReference type="KEGG" id="ssl:SS1G_03168"/>
<dbReference type="InParanoid" id="A7ECX9"/>